<dbReference type="PANTHER" id="PTHR13344">
    <property type="entry name" value="NADH-UBIQUINONE OXIDOREDUCTASE"/>
    <property type="match status" value="1"/>
</dbReference>
<keyword evidence="5" id="KW-0679">Respiratory chain</keyword>
<evidence type="ECO:0000313" key="11">
    <source>
        <dbReference type="Proteomes" id="UP000001646"/>
    </source>
</evidence>
<reference evidence="10" key="3">
    <citation type="submission" date="2025-09" db="UniProtKB">
        <authorList>
            <consortium name="Ensembl"/>
        </authorList>
    </citation>
    <scope>IDENTIFICATION</scope>
</reference>
<dbReference type="InterPro" id="IPR016680">
    <property type="entry name" value="NDUFA8"/>
</dbReference>
<keyword evidence="6" id="KW-0677">Repeat</keyword>
<dbReference type="PANTHER" id="PTHR13344:SF0">
    <property type="entry name" value="NADH DEHYDROGENASE [UBIQUINONE] 1 ALPHA SUBCOMPLEX SUBUNIT 8"/>
    <property type="match status" value="1"/>
</dbReference>
<evidence type="ECO:0000256" key="4">
    <source>
        <dbReference type="ARBA" id="ARBA00022448"/>
    </source>
</evidence>
<reference evidence="10 11" key="1">
    <citation type="submission" date="2009-12" db="EMBL/GenBank/DDBJ databases">
        <title>The Genome Sequence of Anolis carolinensis (Green Anole Lizard).</title>
        <authorList>
            <consortium name="The Genome Sequencing Platform"/>
            <person name="Di Palma F."/>
            <person name="Alfoldi J."/>
            <person name="Heiman D."/>
            <person name="Young S."/>
            <person name="Grabherr M."/>
            <person name="Johnson J."/>
            <person name="Lander E.S."/>
            <person name="Lindblad-Toh K."/>
        </authorList>
    </citation>
    <scope>NUCLEOTIDE SEQUENCE [LARGE SCALE GENOMIC DNA]</scope>
    <source>
        <strain evidence="10 11">JBL SC #1</strain>
    </source>
</reference>
<protein>
    <submittedName>
        <fullName evidence="10">Uncharacterized protein</fullName>
    </submittedName>
</protein>
<keyword evidence="9" id="KW-1015">Disulfide bond</keyword>
<evidence type="ECO:0000256" key="1">
    <source>
        <dbReference type="ARBA" id="ARBA00003195"/>
    </source>
</evidence>
<evidence type="ECO:0000256" key="9">
    <source>
        <dbReference type="ARBA" id="ARBA00023157"/>
    </source>
</evidence>
<organism evidence="10 11">
    <name type="scientific">Anolis carolinensis</name>
    <name type="common">Green anole</name>
    <name type="synonym">American chameleon</name>
    <dbReference type="NCBI Taxonomy" id="28377"/>
    <lineage>
        <taxon>Eukaryota</taxon>
        <taxon>Metazoa</taxon>
        <taxon>Chordata</taxon>
        <taxon>Craniata</taxon>
        <taxon>Vertebrata</taxon>
        <taxon>Euteleostomi</taxon>
        <taxon>Lepidosauria</taxon>
        <taxon>Squamata</taxon>
        <taxon>Bifurcata</taxon>
        <taxon>Unidentata</taxon>
        <taxon>Episquamata</taxon>
        <taxon>Toxicofera</taxon>
        <taxon>Iguania</taxon>
        <taxon>Dactyloidae</taxon>
        <taxon>Anolis</taxon>
    </lineage>
</organism>
<dbReference type="InParanoid" id="A0A803T144"/>
<evidence type="ECO:0000256" key="2">
    <source>
        <dbReference type="ARBA" id="ARBA00004173"/>
    </source>
</evidence>
<keyword evidence="8" id="KW-0496">Mitochondrion</keyword>
<comment type="subcellular location">
    <subcellularLocation>
        <location evidence="2">Mitochondrion</location>
    </subcellularLocation>
</comment>
<dbReference type="Proteomes" id="UP000001646">
    <property type="component" value="Chromosome 5"/>
</dbReference>
<dbReference type="GO" id="GO:0006120">
    <property type="term" value="P:mitochondrial electron transport, NADH to ubiquinone"/>
    <property type="evidence" value="ECO:0007669"/>
    <property type="project" value="InterPro"/>
</dbReference>
<reference evidence="10" key="2">
    <citation type="submission" date="2025-08" db="UniProtKB">
        <authorList>
            <consortium name="Ensembl"/>
        </authorList>
    </citation>
    <scope>IDENTIFICATION</scope>
</reference>
<name>A0A803T144_ANOCA</name>
<evidence type="ECO:0000256" key="6">
    <source>
        <dbReference type="ARBA" id="ARBA00022737"/>
    </source>
</evidence>
<evidence type="ECO:0000313" key="10">
    <source>
        <dbReference type="Ensembl" id="ENSACAP00000028934.1"/>
    </source>
</evidence>
<comment type="function">
    <text evidence="1">Accessory subunit of the mitochondrial membrane respiratory chain NADH dehydrogenase (Complex I), that is believed not to be involved in catalysis. Complex I functions in the transfer of electrons from NADH to the respiratory chain. The immediate electron acceptor for the enzyme is believed to be ubiquinone.</text>
</comment>
<accession>A0A803T144</accession>
<dbReference type="GO" id="GO:0005739">
    <property type="term" value="C:mitochondrion"/>
    <property type="evidence" value="ECO:0007669"/>
    <property type="project" value="UniProtKB-SubCell"/>
</dbReference>
<proteinExistence type="inferred from homology"/>
<dbReference type="GeneTree" id="ENSGT00390000008938"/>
<evidence type="ECO:0000256" key="7">
    <source>
        <dbReference type="ARBA" id="ARBA00022982"/>
    </source>
</evidence>
<evidence type="ECO:0000256" key="8">
    <source>
        <dbReference type="ARBA" id="ARBA00023128"/>
    </source>
</evidence>
<evidence type="ECO:0000256" key="5">
    <source>
        <dbReference type="ARBA" id="ARBA00022660"/>
    </source>
</evidence>
<evidence type="ECO:0000256" key="3">
    <source>
        <dbReference type="ARBA" id="ARBA00010705"/>
    </source>
</evidence>
<keyword evidence="4" id="KW-0813">Transport</keyword>
<comment type="similarity">
    <text evidence="3">Belongs to the complex I NDUFA8 subunit family.</text>
</comment>
<sequence>MYYPTQESTLLFTWTKHALEEFHREFVREAKIELEELEVQEVNVSSAVLKVAAYHCGSQCDKPNKEFMLCCWKEMDPQKYLKEGKEMNKCALDPGPPGTLYWTCINYTSLLELQHCQKQQQAFDKYVLDKLGWVRPKVGQLSKVTKVKTNRPIPENPYHSWERLSPNPPVEGELKPTKYRSQMFFWSW</sequence>
<dbReference type="AlphaFoldDB" id="A0A803T144"/>
<dbReference type="GO" id="GO:0045271">
    <property type="term" value="C:respiratory chain complex I"/>
    <property type="evidence" value="ECO:0000318"/>
    <property type="project" value="GO_Central"/>
</dbReference>
<keyword evidence="11" id="KW-1185">Reference proteome</keyword>
<keyword evidence="7" id="KW-0249">Electron transport</keyword>
<dbReference type="Ensembl" id="ENSACAT00000051402.1">
    <property type="protein sequence ID" value="ENSACAP00000028934.1"/>
    <property type="gene ID" value="ENSACAG00000044995.1"/>
</dbReference>